<dbReference type="EMBL" id="JAPWTJ010000119">
    <property type="protein sequence ID" value="KAJ8982499.1"/>
    <property type="molecule type" value="Genomic_DNA"/>
</dbReference>
<feature type="chain" id="PRO_5045239454" evidence="1">
    <location>
        <begin position="20"/>
        <end position="213"/>
    </location>
</feature>
<keyword evidence="3" id="KW-1185">Reference proteome</keyword>
<keyword evidence="1" id="KW-0732">Signal</keyword>
<evidence type="ECO:0000256" key="1">
    <source>
        <dbReference type="SAM" id="SignalP"/>
    </source>
</evidence>
<protein>
    <submittedName>
        <fullName evidence="2">Uncharacterized protein</fullName>
    </submittedName>
</protein>
<dbReference type="InterPro" id="IPR038606">
    <property type="entry name" value="To_sf"/>
</dbReference>
<comment type="caution">
    <text evidence="2">The sequence shown here is derived from an EMBL/GenBank/DDBJ whole genome shotgun (WGS) entry which is preliminary data.</text>
</comment>
<accession>A0ABQ9JX25</accession>
<dbReference type="InterPro" id="IPR010562">
    <property type="entry name" value="Haemolymph_juvenile_hormone-bd"/>
</dbReference>
<organism evidence="2 3">
    <name type="scientific">Molorchus minor</name>
    <dbReference type="NCBI Taxonomy" id="1323400"/>
    <lineage>
        <taxon>Eukaryota</taxon>
        <taxon>Metazoa</taxon>
        <taxon>Ecdysozoa</taxon>
        <taxon>Arthropoda</taxon>
        <taxon>Hexapoda</taxon>
        <taxon>Insecta</taxon>
        <taxon>Pterygota</taxon>
        <taxon>Neoptera</taxon>
        <taxon>Endopterygota</taxon>
        <taxon>Coleoptera</taxon>
        <taxon>Polyphaga</taxon>
        <taxon>Cucujiformia</taxon>
        <taxon>Chrysomeloidea</taxon>
        <taxon>Cerambycidae</taxon>
        <taxon>Lamiinae</taxon>
        <taxon>Monochamini</taxon>
        <taxon>Molorchus</taxon>
    </lineage>
</organism>
<feature type="signal peptide" evidence="1">
    <location>
        <begin position="1"/>
        <end position="19"/>
    </location>
</feature>
<evidence type="ECO:0000313" key="3">
    <source>
        <dbReference type="Proteomes" id="UP001162164"/>
    </source>
</evidence>
<evidence type="ECO:0000313" key="2">
    <source>
        <dbReference type="EMBL" id="KAJ8982499.1"/>
    </source>
</evidence>
<dbReference type="Gene3D" id="3.15.10.30">
    <property type="entry name" value="Haemolymph juvenile hormone binding protein"/>
    <property type="match status" value="1"/>
</dbReference>
<sequence length="213" mass="23267">MKSFVFVVSIFAICGLLSAAPRAADEDVADKVQKVIDEILSVLPESLAIKGDVITIPENDVENGQITIGEISITGVKSLDTKLNYDADTSRLDYTLNWGDIAFVLDVTTELSGLISIDHNLIIKIELKDLKNEGHATVSTEDKEVTSLDLLVSIGEANFDIQGFLNDDDLSQKVTDFLNENVAKVINTLNPLIAPYFSQLVKDVINVALKMEN</sequence>
<proteinExistence type="predicted"/>
<name>A0ABQ9JX25_9CUCU</name>
<dbReference type="Proteomes" id="UP001162164">
    <property type="component" value="Unassembled WGS sequence"/>
</dbReference>
<dbReference type="Pfam" id="PF06585">
    <property type="entry name" value="JHBP"/>
    <property type="match status" value="1"/>
</dbReference>
<gene>
    <name evidence="2" type="ORF">NQ317_018537</name>
</gene>
<reference evidence="2" key="1">
    <citation type="journal article" date="2023" name="Insect Mol. Biol.">
        <title>Genome sequencing provides insights into the evolution of gene families encoding plant cell wall-degrading enzymes in longhorned beetles.</title>
        <authorList>
            <person name="Shin N.R."/>
            <person name="Okamura Y."/>
            <person name="Kirsch R."/>
            <person name="Pauchet Y."/>
        </authorList>
    </citation>
    <scope>NUCLEOTIDE SEQUENCE</scope>
    <source>
        <strain evidence="2">MMC_N1</strain>
    </source>
</reference>